<feature type="compositionally biased region" description="Basic and acidic residues" evidence="4">
    <location>
        <begin position="142"/>
        <end position="168"/>
    </location>
</feature>
<dbReference type="InterPro" id="IPR036179">
    <property type="entry name" value="Ig-like_dom_sf"/>
</dbReference>
<dbReference type="SMART" id="SM00409">
    <property type="entry name" value="IG"/>
    <property type="match status" value="1"/>
</dbReference>
<reference evidence="6" key="1">
    <citation type="submission" date="2020-11" db="EMBL/GenBank/DDBJ databases">
        <authorList>
            <person name="Tran Van P."/>
        </authorList>
    </citation>
    <scope>NUCLEOTIDE SEQUENCE</scope>
</reference>
<accession>A0A7R9P2Q9</accession>
<keyword evidence="2" id="KW-1015">Disulfide bond</keyword>
<keyword evidence="1" id="KW-0677">Repeat</keyword>
<dbReference type="GO" id="GO:0043005">
    <property type="term" value="C:neuron projection"/>
    <property type="evidence" value="ECO:0007669"/>
    <property type="project" value="TreeGrafter"/>
</dbReference>
<proteinExistence type="predicted"/>
<name>A0A7R9P2Q9_TIMCA</name>
<feature type="domain" description="Immunoglobulin" evidence="5">
    <location>
        <begin position="258"/>
        <end position="344"/>
    </location>
</feature>
<dbReference type="InterPro" id="IPR051170">
    <property type="entry name" value="Neural/epithelial_adhesion"/>
</dbReference>
<dbReference type="Gene3D" id="2.60.40.10">
    <property type="entry name" value="Immunoglobulins"/>
    <property type="match status" value="1"/>
</dbReference>
<dbReference type="PANTHER" id="PTHR12231">
    <property type="entry name" value="CTX-RELATED TYPE I TRANSMEMBRANE PROTEIN"/>
    <property type="match status" value="1"/>
</dbReference>
<evidence type="ECO:0000259" key="5">
    <source>
        <dbReference type="SMART" id="SM00409"/>
    </source>
</evidence>
<dbReference type="PANTHER" id="PTHR12231:SF253">
    <property type="entry name" value="DPR-INTERACTING PROTEIN ETA, ISOFORM B-RELATED"/>
    <property type="match status" value="1"/>
</dbReference>
<feature type="region of interest" description="Disordered" evidence="4">
    <location>
        <begin position="1"/>
        <end position="251"/>
    </location>
</feature>
<feature type="compositionally biased region" description="Acidic residues" evidence="4">
    <location>
        <begin position="95"/>
        <end position="119"/>
    </location>
</feature>
<evidence type="ECO:0000256" key="2">
    <source>
        <dbReference type="ARBA" id="ARBA00023157"/>
    </source>
</evidence>
<evidence type="ECO:0000313" key="6">
    <source>
        <dbReference type="EMBL" id="CAD7567468.1"/>
    </source>
</evidence>
<evidence type="ECO:0000256" key="1">
    <source>
        <dbReference type="ARBA" id="ARBA00022737"/>
    </source>
</evidence>
<organism evidence="6">
    <name type="scientific">Timema californicum</name>
    <name type="common">California timema</name>
    <name type="synonym">Walking stick</name>
    <dbReference type="NCBI Taxonomy" id="61474"/>
    <lineage>
        <taxon>Eukaryota</taxon>
        <taxon>Metazoa</taxon>
        <taxon>Ecdysozoa</taxon>
        <taxon>Arthropoda</taxon>
        <taxon>Hexapoda</taxon>
        <taxon>Insecta</taxon>
        <taxon>Pterygota</taxon>
        <taxon>Neoptera</taxon>
        <taxon>Polyneoptera</taxon>
        <taxon>Phasmatodea</taxon>
        <taxon>Timematodea</taxon>
        <taxon>Timematoidea</taxon>
        <taxon>Timematidae</taxon>
        <taxon>Timema</taxon>
    </lineage>
</organism>
<evidence type="ECO:0000256" key="3">
    <source>
        <dbReference type="ARBA" id="ARBA00023319"/>
    </source>
</evidence>
<dbReference type="InterPro" id="IPR003599">
    <property type="entry name" value="Ig_sub"/>
</dbReference>
<dbReference type="FunFam" id="2.60.40.10:FF:000440">
    <property type="entry name" value="Bent, isoform C"/>
    <property type="match status" value="1"/>
</dbReference>
<feature type="compositionally biased region" description="Basic and acidic residues" evidence="4">
    <location>
        <begin position="48"/>
        <end position="86"/>
    </location>
</feature>
<dbReference type="Pfam" id="PF07679">
    <property type="entry name" value="I-set"/>
    <property type="match status" value="1"/>
</dbReference>
<dbReference type="AlphaFoldDB" id="A0A7R9P2Q9"/>
<gene>
    <name evidence="6" type="ORF">TCMB3V08_LOCUS268</name>
</gene>
<feature type="compositionally biased region" description="Basic and acidic residues" evidence="4">
    <location>
        <begin position="1"/>
        <end position="39"/>
    </location>
</feature>
<evidence type="ECO:0000256" key="4">
    <source>
        <dbReference type="SAM" id="MobiDB-lite"/>
    </source>
</evidence>
<dbReference type="InterPro" id="IPR013783">
    <property type="entry name" value="Ig-like_fold"/>
</dbReference>
<sequence length="478" mass="53819">MMKDKEEDQIEEPKKKPDKKVEAEKVTKQEESKTTERRLSTQQVTMESKSESRRTSIIKTGDKIVQEEEKKTQERKQSIQEIRKYDPMAYVPSSSEEESNGEEAEEEMEEDGKDEEQDMVENLTISAQPVEKKLKKAGIKVPEIKAPEIEAPKIEVSREKSPAADTRKGSLAPGSGPPSRRGSLIPPADQERRPSLIISDEENRKLRPGEVLEERKRRRPSTDMRRPSVAELDDRIDKPSTPLKPIGEPGPPVIVDVQESYTAVEDAVGYITIQVEGNPPPTFKFYKGMTEIIEGGRFRFLTDGETNSITLCMRKVKPNDEGKYKIVISNVHGEDSAETQLYVSDSSGMDFRAMLKKRKYQQWAKDKGDPNWGDLKETEKPVPALKKVEKQEQANSGANLETGVYEDKENGCIVIKVDGQEVARIPAAKKGISYWSWLKDDDEAISPISSSQGRRFSLADVIPDWPTLQSVATIKSKV</sequence>
<dbReference type="SUPFAM" id="SSF48726">
    <property type="entry name" value="Immunoglobulin"/>
    <property type="match status" value="1"/>
</dbReference>
<keyword evidence="3" id="KW-0393">Immunoglobulin domain</keyword>
<feature type="compositionally biased region" description="Basic and acidic residues" evidence="4">
    <location>
        <begin position="201"/>
        <end position="238"/>
    </location>
</feature>
<dbReference type="EMBL" id="OE179104">
    <property type="protein sequence ID" value="CAD7567468.1"/>
    <property type="molecule type" value="Genomic_DNA"/>
</dbReference>
<protein>
    <submittedName>
        <fullName evidence="6">(California timema) hypothetical protein</fullName>
    </submittedName>
</protein>
<dbReference type="InterPro" id="IPR013098">
    <property type="entry name" value="Ig_I-set"/>
</dbReference>